<evidence type="ECO:0000313" key="11">
    <source>
        <dbReference type="EMBL" id="AYO30482.1"/>
    </source>
</evidence>
<dbReference type="KEGG" id="bacg:D2962_07460"/>
<evidence type="ECO:0000313" key="12">
    <source>
        <dbReference type="Proteomes" id="UP000280960"/>
    </source>
</evidence>
<feature type="transmembrane region" description="Helical" evidence="10">
    <location>
        <begin position="175"/>
        <end position="197"/>
    </location>
</feature>
<dbReference type="Pfam" id="PF01311">
    <property type="entry name" value="Bac_export_1"/>
    <property type="match status" value="1"/>
</dbReference>
<comment type="similarity">
    <text evidence="2 10">Belongs to the FliR/MopE/SpaR family.</text>
</comment>
<dbReference type="RefSeq" id="WP_122014619.1">
    <property type="nucleotide sequence ID" value="NZ_CP033169.1"/>
</dbReference>
<keyword evidence="4 10" id="KW-1003">Cell membrane</keyword>
<keyword evidence="11" id="KW-0282">Flagellum</keyword>
<sequence length="258" mass="28428">MNALYDKDIIKFFLVMFRCSGFIMLTPVFGRREFPVQAKVGLAGLLSLIIYPFVPDVALNLNLWNLAVIIIRETFVGLSIGYITLLMFSSLYVTGEIIDMQMGFGIVNVIDPQSNAQVPIIGNFYYILTILVFLTVNGHHVLISALVKSFEIVPISGATFGLDFLSIIISSFREMFLIGFKVSLPVVSIIFITDLALGIIARTVPQMNVFIVGLPIKILVGIVGMVIVLPAYLVVLDVVFSGTYDNILTLLQGMLKVP</sequence>
<dbReference type="EMBL" id="CP033169">
    <property type="protein sequence ID" value="AYO30482.1"/>
    <property type="molecule type" value="Genomic_DNA"/>
</dbReference>
<dbReference type="GO" id="GO:0005886">
    <property type="term" value="C:plasma membrane"/>
    <property type="evidence" value="ECO:0007669"/>
    <property type="project" value="UniProtKB-SubCell"/>
</dbReference>
<evidence type="ECO:0000256" key="7">
    <source>
        <dbReference type="ARBA" id="ARBA00023136"/>
    </source>
</evidence>
<evidence type="ECO:0000256" key="9">
    <source>
        <dbReference type="NCBIfam" id="TIGR01400"/>
    </source>
</evidence>
<evidence type="ECO:0000256" key="4">
    <source>
        <dbReference type="ARBA" id="ARBA00022475"/>
    </source>
</evidence>
<keyword evidence="11" id="KW-0969">Cilium</keyword>
<evidence type="ECO:0000256" key="5">
    <source>
        <dbReference type="ARBA" id="ARBA00022692"/>
    </source>
</evidence>
<feature type="transmembrane region" description="Helical" evidence="10">
    <location>
        <begin position="12"/>
        <end position="30"/>
    </location>
</feature>
<evidence type="ECO:0000256" key="3">
    <source>
        <dbReference type="ARBA" id="ARBA00021717"/>
    </source>
</evidence>
<dbReference type="InterPro" id="IPR002010">
    <property type="entry name" value="T3SS_IM_R"/>
</dbReference>
<reference evidence="11 12" key="1">
    <citation type="submission" date="2018-10" db="EMBL/GenBank/DDBJ databases">
        <authorList>
            <person name="Zhang X."/>
        </authorList>
    </citation>
    <scope>NUCLEOTIDE SEQUENCE [LARGE SCALE GENOMIC DNA]</scope>
    <source>
        <strain evidence="11 12">SK-G1</strain>
    </source>
</reference>
<name>A0A3G2R506_9FIRM</name>
<comment type="function">
    <text evidence="1 10">Role in flagellar biosynthesis.</text>
</comment>
<keyword evidence="12" id="KW-1185">Reference proteome</keyword>
<keyword evidence="7 10" id="KW-0472">Membrane</keyword>
<keyword evidence="6 10" id="KW-1133">Transmembrane helix</keyword>
<keyword evidence="11" id="KW-0966">Cell projection</keyword>
<proteinExistence type="inferred from homology"/>
<feature type="transmembrane region" description="Helical" evidence="10">
    <location>
        <begin position="209"/>
        <end position="235"/>
    </location>
</feature>
<protein>
    <recommendedName>
        <fullName evidence="3 9">Flagellar biosynthetic protein FliR</fullName>
    </recommendedName>
</protein>
<dbReference type="GO" id="GO:0006605">
    <property type="term" value="P:protein targeting"/>
    <property type="evidence" value="ECO:0007669"/>
    <property type="project" value="UniProtKB-UniRule"/>
</dbReference>
<evidence type="ECO:0000256" key="8">
    <source>
        <dbReference type="ARBA" id="ARBA00023143"/>
    </source>
</evidence>
<dbReference type="Proteomes" id="UP000280960">
    <property type="component" value="Chromosome"/>
</dbReference>
<evidence type="ECO:0000256" key="1">
    <source>
        <dbReference type="ARBA" id="ARBA00002578"/>
    </source>
</evidence>
<organism evidence="11 12">
    <name type="scientific">Biomaibacter acetigenes</name>
    <dbReference type="NCBI Taxonomy" id="2316383"/>
    <lineage>
        <taxon>Bacteria</taxon>
        <taxon>Bacillati</taxon>
        <taxon>Bacillota</taxon>
        <taxon>Clostridia</taxon>
        <taxon>Thermosediminibacterales</taxon>
        <taxon>Tepidanaerobacteraceae</taxon>
        <taxon>Biomaibacter</taxon>
    </lineage>
</organism>
<dbReference type="GO" id="GO:0009425">
    <property type="term" value="C:bacterial-type flagellum basal body"/>
    <property type="evidence" value="ECO:0007669"/>
    <property type="project" value="UniProtKB-SubCell"/>
</dbReference>
<gene>
    <name evidence="11" type="primary">fliR</name>
    <name evidence="11" type="ORF">D2962_07460</name>
</gene>
<keyword evidence="8 10" id="KW-0975">Bacterial flagellum</keyword>
<feature type="transmembrane region" description="Helical" evidence="10">
    <location>
        <begin position="75"/>
        <end position="93"/>
    </location>
</feature>
<feature type="transmembrane region" description="Helical" evidence="10">
    <location>
        <begin position="150"/>
        <end position="169"/>
    </location>
</feature>
<comment type="subcellular location">
    <subcellularLocation>
        <location evidence="10">Cell membrane</location>
        <topology evidence="10">Multi-pass membrane protein</topology>
    </subcellularLocation>
    <subcellularLocation>
        <location evidence="10">Bacterial flagellum basal body</location>
    </subcellularLocation>
</comment>
<evidence type="ECO:0000256" key="10">
    <source>
        <dbReference type="RuleBase" id="RU362071"/>
    </source>
</evidence>
<dbReference type="InterPro" id="IPR006303">
    <property type="entry name" value="FliR"/>
</dbReference>
<dbReference type="PRINTS" id="PR00953">
    <property type="entry name" value="TYPE3IMRPROT"/>
</dbReference>
<evidence type="ECO:0000256" key="2">
    <source>
        <dbReference type="ARBA" id="ARBA00009772"/>
    </source>
</evidence>
<dbReference type="PANTHER" id="PTHR30065:SF1">
    <property type="entry name" value="SURFACE PRESENTATION OF ANTIGENS PROTEIN SPAR"/>
    <property type="match status" value="1"/>
</dbReference>
<feature type="transmembrane region" description="Helical" evidence="10">
    <location>
        <begin position="124"/>
        <end position="143"/>
    </location>
</feature>
<keyword evidence="5 10" id="KW-0812">Transmembrane</keyword>
<dbReference type="NCBIfam" id="TIGR01400">
    <property type="entry name" value="fliR"/>
    <property type="match status" value="1"/>
</dbReference>
<evidence type="ECO:0000256" key="6">
    <source>
        <dbReference type="ARBA" id="ARBA00022989"/>
    </source>
</evidence>
<dbReference type="PANTHER" id="PTHR30065">
    <property type="entry name" value="FLAGELLAR BIOSYNTHETIC PROTEIN FLIR"/>
    <property type="match status" value="1"/>
</dbReference>
<feature type="transmembrane region" description="Helical" evidence="10">
    <location>
        <begin position="42"/>
        <end position="63"/>
    </location>
</feature>
<dbReference type="AlphaFoldDB" id="A0A3G2R506"/>
<accession>A0A3G2R506</accession>
<dbReference type="GO" id="GO:0044780">
    <property type="term" value="P:bacterial-type flagellum assembly"/>
    <property type="evidence" value="ECO:0007669"/>
    <property type="project" value="UniProtKB-UniRule"/>
</dbReference>